<dbReference type="InterPro" id="IPR012347">
    <property type="entry name" value="Ferritin-like"/>
</dbReference>
<dbReference type="AlphaFoldDB" id="A0A368JPZ6"/>
<sequence>MMTNDEIVDSLNDLVKINNDRINGFEKAAEDIEDAELASLFKNLTSQSRKFRSELADNIVRIGGVVPGVDETSTGSKIHRAWIDIKSAFTGKDRNTVLESCVFGENAAVEEYEETLEDESIPSYIRQTLSTQLDELRQTRDQIATLRDVTE</sequence>
<dbReference type="Pfam" id="PF09537">
    <property type="entry name" value="DUF2383"/>
    <property type="match status" value="1"/>
</dbReference>
<feature type="domain" description="DUF2383" evidence="1">
    <location>
        <begin position="7"/>
        <end position="117"/>
    </location>
</feature>
<proteinExistence type="predicted"/>
<reference evidence="2 3" key="1">
    <citation type="submission" date="2018-07" db="EMBL/GenBank/DDBJ databases">
        <title>Genome analysis of Larkinella rosea.</title>
        <authorList>
            <person name="Zhou Z."/>
            <person name="Wang G."/>
        </authorList>
    </citation>
    <scope>NUCLEOTIDE SEQUENCE [LARGE SCALE GENOMIC DNA]</scope>
    <source>
        <strain evidence="3">zzj9</strain>
    </source>
</reference>
<dbReference type="InterPro" id="IPR009078">
    <property type="entry name" value="Ferritin-like_SF"/>
</dbReference>
<dbReference type="InterPro" id="IPR011971">
    <property type="entry name" value="CHP02284"/>
</dbReference>
<dbReference type="Gene3D" id="1.20.1260.10">
    <property type="match status" value="1"/>
</dbReference>
<protein>
    <submittedName>
        <fullName evidence="2">PA2169 family four-helix-bundle protein</fullName>
    </submittedName>
</protein>
<dbReference type="OrthoDB" id="282393at2"/>
<dbReference type="EMBL" id="QOWE01000008">
    <property type="protein sequence ID" value="RCR69562.1"/>
    <property type="molecule type" value="Genomic_DNA"/>
</dbReference>
<dbReference type="SUPFAM" id="SSF47240">
    <property type="entry name" value="Ferritin-like"/>
    <property type="match status" value="1"/>
</dbReference>
<gene>
    <name evidence="2" type="ORF">DUE52_12025</name>
</gene>
<evidence type="ECO:0000313" key="2">
    <source>
        <dbReference type="EMBL" id="RCR69562.1"/>
    </source>
</evidence>
<dbReference type="InterPro" id="IPR019052">
    <property type="entry name" value="DUF2383"/>
</dbReference>
<organism evidence="2 3">
    <name type="scientific">Larkinella punicea</name>
    <dbReference type="NCBI Taxonomy" id="2315727"/>
    <lineage>
        <taxon>Bacteria</taxon>
        <taxon>Pseudomonadati</taxon>
        <taxon>Bacteroidota</taxon>
        <taxon>Cytophagia</taxon>
        <taxon>Cytophagales</taxon>
        <taxon>Spirosomataceae</taxon>
        <taxon>Larkinella</taxon>
    </lineage>
</organism>
<keyword evidence="3" id="KW-1185">Reference proteome</keyword>
<name>A0A368JPZ6_9BACT</name>
<evidence type="ECO:0000259" key="1">
    <source>
        <dbReference type="Pfam" id="PF09537"/>
    </source>
</evidence>
<comment type="caution">
    <text evidence="2">The sequence shown here is derived from an EMBL/GenBank/DDBJ whole genome shotgun (WGS) entry which is preliminary data.</text>
</comment>
<accession>A0A368JPZ6</accession>
<evidence type="ECO:0000313" key="3">
    <source>
        <dbReference type="Proteomes" id="UP000253383"/>
    </source>
</evidence>
<dbReference type="PIRSF" id="PIRSF029477">
    <property type="entry name" value="UCP029477"/>
    <property type="match status" value="1"/>
</dbReference>
<dbReference type="InterPro" id="IPR016920">
    <property type="entry name" value="UCP029477"/>
</dbReference>
<dbReference type="Proteomes" id="UP000253383">
    <property type="component" value="Unassembled WGS sequence"/>
</dbReference>
<dbReference type="NCBIfam" id="TIGR02284">
    <property type="entry name" value="PA2169 family four-helix-bundle protein"/>
    <property type="match status" value="1"/>
</dbReference>